<dbReference type="PANTHER" id="PTHR11200">
    <property type="entry name" value="INOSITOL 5-PHOSPHATASE"/>
    <property type="match status" value="1"/>
</dbReference>
<evidence type="ECO:0000256" key="3">
    <source>
        <dbReference type="SAM" id="Phobius"/>
    </source>
</evidence>
<evidence type="ECO:0000313" key="6">
    <source>
        <dbReference type="Proteomes" id="UP000284842"/>
    </source>
</evidence>
<evidence type="ECO:0000256" key="1">
    <source>
        <dbReference type="ARBA" id="ARBA00006217"/>
    </source>
</evidence>
<evidence type="ECO:0000313" key="5">
    <source>
        <dbReference type="EMBL" id="PPR02055.1"/>
    </source>
</evidence>
<dbReference type="Proteomes" id="UP000284842">
    <property type="component" value="Unassembled WGS sequence"/>
</dbReference>
<evidence type="ECO:0000259" key="4">
    <source>
        <dbReference type="SMART" id="SM00128"/>
    </source>
</evidence>
<dbReference type="GO" id="GO:0008270">
    <property type="term" value="F:zinc ion binding"/>
    <property type="evidence" value="ECO:0007669"/>
    <property type="project" value="InterPro"/>
</dbReference>
<dbReference type="PANTHER" id="PTHR11200:SF286">
    <property type="entry name" value="5-PHOSPHATASE, PUTATIVE (AFU_ORTHOLOGUE AFUA_5G07600)-RELATED"/>
    <property type="match status" value="1"/>
</dbReference>
<comment type="cofactor">
    <cofactor evidence="2">
        <name>Zn(2+)</name>
        <dbReference type="ChEBI" id="CHEBI:29105"/>
    </cofactor>
    <text evidence="2">Binds 1 zinc ion per subunit.</text>
</comment>
<feature type="binding site" evidence="2">
    <location>
        <position position="48"/>
    </location>
    <ligand>
        <name>Zn(2+)</name>
        <dbReference type="ChEBI" id="CHEBI:29105"/>
    </ligand>
</feature>
<dbReference type="Pfam" id="PF22669">
    <property type="entry name" value="Exo_endo_phos2"/>
    <property type="match status" value="1"/>
</dbReference>
<keyword evidence="6" id="KW-1185">Reference proteome</keyword>
<keyword evidence="2" id="KW-0862">Zinc</keyword>
<dbReference type="InterPro" id="IPR046985">
    <property type="entry name" value="IP5"/>
</dbReference>
<dbReference type="SMART" id="SM00947">
    <property type="entry name" value="Pro_CA"/>
    <property type="match status" value="1"/>
</dbReference>
<dbReference type="InterPro" id="IPR036691">
    <property type="entry name" value="Endo/exonu/phosph_ase_sf"/>
</dbReference>
<reference evidence="5 6" key="1">
    <citation type="journal article" date="2018" name="Evol. Lett.">
        <title>Horizontal gene cluster transfer increased hallucinogenic mushroom diversity.</title>
        <authorList>
            <person name="Reynolds H.T."/>
            <person name="Vijayakumar V."/>
            <person name="Gluck-Thaler E."/>
            <person name="Korotkin H.B."/>
            <person name="Matheny P.B."/>
            <person name="Slot J.C."/>
        </authorList>
    </citation>
    <scope>NUCLEOTIDE SEQUENCE [LARGE SCALE GENOMIC DNA]</scope>
    <source>
        <strain evidence="5 6">2629</strain>
    </source>
</reference>
<name>A0A409YGF7_9AGAR</name>
<organism evidence="5 6">
    <name type="scientific">Panaeolus cyanescens</name>
    <dbReference type="NCBI Taxonomy" id="181874"/>
    <lineage>
        <taxon>Eukaryota</taxon>
        <taxon>Fungi</taxon>
        <taxon>Dikarya</taxon>
        <taxon>Basidiomycota</taxon>
        <taxon>Agaricomycotina</taxon>
        <taxon>Agaricomycetes</taxon>
        <taxon>Agaricomycetidae</taxon>
        <taxon>Agaricales</taxon>
        <taxon>Agaricineae</taxon>
        <taxon>Galeropsidaceae</taxon>
        <taxon>Panaeolus</taxon>
    </lineage>
</organism>
<evidence type="ECO:0000256" key="2">
    <source>
        <dbReference type="PIRSR" id="PIRSR601765-1"/>
    </source>
</evidence>
<accession>A0A409YGF7</accession>
<dbReference type="SUPFAM" id="SSF53056">
    <property type="entry name" value="beta-carbonic anhydrase, cab"/>
    <property type="match status" value="1"/>
</dbReference>
<dbReference type="AlphaFoldDB" id="A0A409YGF7"/>
<dbReference type="InParanoid" id="A0A409YGF7"/>
<dbReference type="EMBL" id="NHTK01001192">
    <property type="protein sequence ID" value="PPR02055.1"/>
    <property type="molecule type" value="Genomic_DNA"/>
</dbReference>
<dbReference type="Pfam" id="PF00484">
    <property type="entry name" value="Pro_CA"/>
    <property type="match status" value="1"/>
</dbReference>
<feature type="domain" description="Inositol polyphosphate-related phosphatase" evidence="4">
    <location>
        <begin position="242"/>
        <end position="585"/>
    </location>
</feature>
<keyword evidence="3" id="KW-0472">Membrane</keyword>
<feature type="binding site" evidence="2">
    <location>
        <position position="50"/>
    </location>
    <ligand>
        <name>Zn(2+)</name>
        <dbReference type="ChEBI" id="CHEBI:29105"/>
    </ligand>
</feature>
<protein>
    <recommendedName>
        <fullName evidence="4">Inositol polyphosphate-related phosphatase domain-containing protein</fullName>
    </recommendedName>
</protein>
<keyword evidence="3" id="KW-1133">Transmembrane helix</keyword>
<keyword evidence="3" id="KW-0812">Transmembrane</keyword>
<proteinExistence type="inferred from homology"/>
<gene>
    <name evidence="5" type="ORF">CVT24_011154</name>
</gene>
<dbReference type="InterPro" id="IPR036874">
    <property type="entry name" value="Carbonic_anhydrase_sf"/>
</dbReference>
<dbReference type="Gene3D" id="3.40.1050.10">
    <property type="entry name" value="Carbonic anhydrase"/>
    <property type="match status" value="1"/>
</dbReference>
<dbReference type="GO" id="GO:0046856">
    <property type="term" value="P:phosphatidylinositol dephosphorylation"/>
    <property type="evidence" value="ECO:0007669"/>
    <property type="project" value="InterPro"/>
</dbReference>
<sequence>MPNTHGQNPIKRMLTANAQWAEDVARAEPSFFEDSAKGQSPHTLWIGCADSRVPDAVITGAKPGDIFVHRNIANQLHLKDDNVLSVLRYAVDYLGVEHVVIVGHTECGGAAACLAAAQNPELNLDGPIATVGNLPADSALNRWLEPLTRLAASLKLSSVSHAEALPVVVEENVKAQVENLANTITITDAWTKGSRKGQDVWIHGWVYDLKTGKLKDLNISRGPPQSKSILDAWIMAETVAEDRVLVQIASYNTNLQGVLGLPQDLVDWLAPTLQVSSFLSKERRAPDIVAVGFQELLPLHLGLSGFSKAVIEDRNALILSQIEAHAPNKESYSLIAKVVNVGVALLVYGRDDGIARKVQDVETTWTGCGPLFMGNKGAVGIRFRVSGPEGTAGETYTFVNCHLTPHQPKLKQRLADYRHIVGSLLFAPSSSPTAPSTIYDTSHLFLLGDFNFRLDIPKTYSLYSKIKTGEFAREIDSEKVREELRHFDQLTVEKAKGNVFVGLREGDFWKFKCSYKYKVGEIDQYSTKRTPSWTDRVLYTTYSDSPETPEKSAVSNVLYTSIPSYTTSDHKPIVAVLHMPARPADAPSATPELRLPASYTPTPDPLANVKRYTGRVADRVVGIVWWLFTLLGAGSGVFGVFNFIVGVSAWTWWRVKPITGAGPVSQV</sequence>
<dbReference type="InterPro" id="IPR000300">
    <property type="entry name" value="IPPc"/>
</dbReference>
<dbReference type="SUPFAM" id="SSF56219">
    <property type="entry name" value="DNase I-like"/>
    <property type="match status" value="1"/>
</dbReference>
<dbReference type="GO" id="GO:0004089">
    <property type="term" value="F:carbonate dehydratase activity"/>
    <property type="evidence" value="ECO:0007669"/>
    <property type="project" value="InterPro"/>
</dbReference>
<comment type="similarity">
    <text evidence="1">Belongs to the beta-class carbonic anhydrase family.</text>
</comment>
<dbReference type="InterPro" id="IPR001765">
    <property type="entry name" value="Carbonic_anhydrase"/>
</dbReference>
<dbReference type="SMART" id="SM00128">
    <property type="entry name" value="IPPc"/>
    <property type="match status" value="1"/>
</dbReference>
<dbReference type="STRING" id="181874.A0A409YGF7"/>
<dbReference type="Gene3D" id="3.60.10.10">
    <property type="entry name" value="Endonuclease/exonuclease/phosphatase"/>
    <property type="match status" value="1"/>
</dbReference>
<feature type="transmembrane region" description="Helical" evidence="3">
    <location>
        <begin position="623"/>
        <end position="647"/>
    </location>
</feature>
<feature type="binding site" evidence="2">
    <location>
        <position position="104"/>
    </location>
    <ligand>
        <name>Zn(2+)</name>
        <dbReference type="ChEBI" id="CHEBI:29105"/>
    </ligand>
</feature>
<keyword evidence="2" id="KW-0479">Metal-binding</keyword>
<dbReference type="CDD" id="cd00883">
    <property type="entry name" value="beta_CA_cladeA"/>
    <property type="match status" value="1"/>
</dbReference>
<dbReference type="GO" id="GO:0004439">
    <property type="term" value="F:phosphatidylinositol-4,5-bisphosphate 5-phosphatase activity"/>
    <property type="evidence" value="ECO:0007669"/>
    <property type="project" value="TreeGrafter"/>
</dbReference>
<feature type="binding site" evidence="2">
    <location>
        <position position="107"/>
    </location>
    <ligand>
        <name>Zn(2+)</name>
        <dbReference type="ChEBI" id="CHEBI:29105"/>
    </ligand>
</feature>
<comment type="caution">
    <text evidence="5">The sequence shown here is derived from an EMBL/GenBank/DDBJ whole genome shotgun (WGS) entry which is preliminary data.</text>
</comment>
<dbReference type="OrthoDB" id="62798at2759"/>